<organism evidence="1 2">
    <name type="scientific">Thalassococcus lentus</name>
    <dbReference type="NCBI Taxonomy" id="1210524"/>
    <lineage>
        <taxon>Bacteria</taxon>
        <taxon>Pseudomonadati</taxon>
        <taxon>Pseudomonadota</taxon>
        <taxon>Alphaproteobacteria</taxon>
        <taxon>Rhodobacterales</taxon>
        <taxon>Roseobacteraceae</taxon>
        <taxon>Thalassococcus</taxon>
    </lineage>
</organism>
<sequence>MSYALSGPLQAAVYSQLLADTQLAGLVGGDIYDAVPAGTLPSVYVALGPESVKEASDGSGAGAWHDFVISVVSEVAGFQSAKAVAGAVSDALDGGDLPLSRGRLIGLWFRKAKAVRESGGLRRIDLTFRARVEDQ</sequence>
<reference evidence="1 2" key="1">
    <citation type="submission" date="2023-01" db="EMBL/GenBank/DDBJ databases">
        <title>Thalassococcus onchidii sp. nov., isolated from a marine invertebrate from the South China Sea.</title>
        <authorList>
            <person name="Xu S."/>
            <person name="Liu Z."/>
            <person name="Xu Y."/>
        </authorList>
    </citation>
    <scope>NUCLEOTIDE SEQUENCE [LARGE SCALE GENOMIC DNA]</scope>
    <source>
        <strain evidence="1 2">KCTC 32084</strain>
    </source>
</reference>
<evidence type="ECO:0000313" key="1">
    <source>
        <dbReference type="EMBL" id="MDA7424670.1"/>
    </source>
</evidence>
<dbReference type="InterPro" id="IPR053745">
    <property type="entry name" value="Viral_Tail_Comp_sf"/>
</dbReference>
<dbReference type="Pfam" id="PF11367">
    <property type="entry name" value="Tail_completion_gp17"/>
    <property type="match status" value="1"/>
</dbReference>
<dbReference type="EMBL" id="JAQIOY010000002">
    <property type="protein sequence ID" value="MDA7424670.1"/>
    <property type="molecule type" value="Genomic_DNA"/>
</dbReference>
<gene>
    <name evidence="1" type="ORF">PFY00_08040</name>
</gene>
<dbReference type="Proteomes" id="UP001210720">
    <property type="component" value="Unassembled WGS sequence"/>
</dbReference>
<dbReference type="RefSeq" id="WP_271432018.1">
    <property type="nucleotide sequence ID" value="NZ_JAQIOY010000002.1"/>
</dbReference>
<evidence type="ECO:0000313" key="2">
    <source>
        <dbReference type="Proteomes" id="UP001210720"/>
    </source>
</evidence>
<proteinExistence type="predicted"/>
<keyword evidence="2" id="KW-1185">Reference proteome</keyword>
<protein>
    <submittedName>
        <fullName evidence="1">DUF3168 domain-containing protein</fullName>
    </submittedName>
</protein>
<name>A0ABT4XRZ9_9RHOB</name>
<dbReference type="InterPro" id="IPR021508">
    <property type="entry name" value="Gp17-like"/>
</dbReference>
<comment type="caution">
    <text evidence="1">The sequence shown here is derived from an EMBL/GenBank/DDBJ whole genome shotgun (WGS) entry which is preliminary data.</text>
</comment>
<dbReference type="Gene3D" id="3.30.2000.30">
    <property type="match status" value="1"/>
</dbReference>
<accession>A0ABT4XRZ9</accession>